<dbReference type="InterPro" id="IPR000330">
    <property type="entry name" value="SNF2_N"/>
</dbReference>
<feature type="compositionally biased region" description="Basic and acidic residues" evidence="7">
    <location>
        <begin position="999"/>
        <end position="1011"/>
    </location>
</feature>
<name>A0ABR4DFD0_9PEZI</name>
<feature type="domain" description="Helicase ATP-binding" evidence="9">
    <location>
        <begin position="492"/>
        <end position="681"/>
    </location>
</feature>
<dbReference type="PANTHER" id="PTHR45626:SF16">
    <property type="entry name" value="ATP-DEPENDENT HELICASE ULS1"/>
    <property type="match status" value="1"/>
</dbReference>
<keyword evidence="5" id="KW-0067">ATP-binding</keyword>
<keyword evidence="3" id="KW-0378">Hydrolase</keyword>
<dbReference type="CDD" id="cd18008">
    <property type="entry name" value="DEXDc_SHPRH-like"/>
    <property type="match status" value="1"/>
</dbReference>
<dbReference type="SUPFAM" id="SSF57850">
    <property type="entry name" value="RING/U-box"/>
    <property type="match status" value="1"/>
</dbReference>
<evidence type="ECO:0000259" key="8">
    <source>
        <dbReference type="PROSITE" id="PS50089"/>
    </source>
</evidence>
<feature type="compositionally biased region" description="Low complexity" evidence="7">
    <location>
        <begin position="219"/>
        <end position="236"/>
    </location>
</feature>
<dbReference type="Proteomes" id="UP001600064">
    <property type="component" value="Unassembled WGS sequence"/>
</dbReference>
<evidence type="ECO:0000256" key="1">
    <source>
        <dbReference type="ARBA" id="ARBA00007025"/>
    </source>
</evidence>
<dbReference type="SMART" id="SM00487">
    <property type="entry name" value="DEXDc"/>
    <property type="match status" value="1"/>
</dbReference>
<keyword evidence="4" id="KW-0347">Helicase</keyword>
<evidence type="ECO:0000256" key="6">
    <source>
        <dbReference type="PROSITE-ProRule" id="PRU00175"/>
    </source>
</evidence>
<evidence type="ECO:0000313" key="11">
    <source>
        <dbReference type="EMBL" id="KAL2269056.1"/>
    </source>
</evidence>
<dbReference type="InterPro" id="IPR049730">
    <property type="entry name" value="SNF2/RAD54-like_C"/>
</dbReference>
<protein>
    <recommendedName>
        <fullName evidence="13">ATP-dependent helicase</fullName>
    </recommendedName>
</protein>
<comment type="caution">
    <text evidence="11">The sequence shown here is derived from an EMBL/GenBank/DDBJ whole genome shotgun (WGS) entry which is preliminary data.</text>
</comment>
<feature type="compositionally biased region" description="Low complexity" evidence="7">
    <location>
        <begin position="297"/>
        <end position="316"/>
    </location>
</feature>
<dbReference type="SUPFAM" id="SSF52540">
    <property type="entry name" value="P-loop containing nucleoside triphosphate hydrolases"/>
    <property type="match status" value="2"/>
</dbReference>
<dbReference type="Pfam" id="PF00271">
    <property type="entry name" value="Helicase_C"/>
    <property type="match status" value="1"/>
</dbReference>
<dbReference type="PROSITE" id="PS51194">
    <property type="entry name" value="HELICASE_CTER"/>
    <property type="match status" value="1"/>
</dbReference>
<dbReference type="Pfam" id="PF00176">
    <property type="entry name" value="SNF2-rel_dom"/>
    <property type="match status" value="1"/>
</dbReference>
<dbReference type="GeneID" id="98124976"/>
<feature type="region of interest" description="Disordered" evidence="7">
    <location>
        <begin position="216"/>
        <end position="319"/>
    </location>
</feature>
<feature type="region of interest" description="Disordered" evidence="7">
    <location>
        <begin position="65"/>
        <end position="164"/>
    </location>
</feature>
<feature type="compositionally biased region" description="Basic residues" evidence="7">
    <location>
        <begin position="1012"/>
        <end position="1022"/>
    </location>
</feature>
<dbReference type="InterPro" id="IPR013083">
    <property type="entry name" value="Znf_RING/FYVE/PHD"/>
</dbReference>
<dbReference type="SMART" id="SM00184">
    <property type="entry name" value="RING"/>
    <property type="match status" value="1"/>
</dbReference>
<feature type="compositionally biased region" description="Acidic residues" evidence="7">
    <location>
        <begin position="939"/>
        <end position="950"/>
    </location>
</feature>
<dbReference type="Pfam" id="PF13923">
    <property type="entry name" value="zf-C3HC4_2"/>
    <property type="match status" value="1"/>
</dbReference>
<dbReference type="InterPro" id="IPR050628">
    <property type="entry name" value="SNF2_RAD54_helicase_TF"/>
</dbReference>
<keyword evidence="12" id="KW-1185">Reference proteome</keyword>
<evidence type="ECO:0000313" key="12">
    <source>
        <dbReference type="Proteomes" id="UP001600064"/>
    </source>
</evidence>
<dbReference type="CDD" id="cd18793">
    <property type="entry name" value="SF2_C_SNF"/>
    <property type="match status" value="1"/>
</dbReference>
<keyword evidence="2" id="KW-0547">Nucleotide-binding</keyword>
<feature type="compositionally biased region" description="Low complexity" evidence="7">
    <location>
        <begin position="248"/>
        <end position="261"/>
    </location>
</feature>
<dbReference type="RefSeq" id="XP_070867780.1">
    <property type="nucleotide sequence ID" value="XM_071010332.1"/>
</dbReference>
<keyword evidence="6" id="KW-0862">Zinc</keyword>
<dbReference type="Gene3D" id="3.40.50.300">
    <property type="entry name" value="P-loop containing nucleotide triphosphate hydrolases"/>
    <property type="match status" value="1"/>
</dbReference>
<dbReference type="InterPro" id="IPR027417">
    <property type="entry name" value="P-loop_NTPase"/>
</dbReference>
<dbReference type="PANTHER" id="PTHR45626">
    <property type="entry name" value="TRANSCRIPTION TERMINATION FACTOR 2-RELATED"/>
    <property type="match status" value="1"/>
</dbReference>
<evidence type="ECO:0000256" key="2">
    <source>
        <dbReference type="ARBA" id="ARBA00022741"/>
    </source>
</evidence>
<evidence type="ECO:0000259" key="9">
    <source>
        <dbReference type="PROSITE" id="PS51192"/>
    </source>
</evidence>
<evidence type="ECO:0000256" key="4">
    <source>
        <dbReference type="ARBA" id="ARBA00022806"/>
    </source>
</evidence>
<sequence length="1249" mass="137114">MESPSSASSGGPANRLSAADVEQLEDELITQRAILASLHDLPYSVSRDEEIKSVRLGILKIHRQLAQAKNKGPSMSASMDRNRDDRPGGASSFASSSSGTSRPNSSTTTPGGDRGSLGSLGQRKRYLEDAHLNSNASSRGTSKSRRASPSSGIGTPGSASHNTFDNAMAVEVIDLTGDDDEEWQATLRRQHEAMAEAARRKAAQDRDAALARQLEGRGSLSPDGPASHSSSQSAPSIDRTLASPSPSPSSSSWQPTLPSFSRLSGISGTKSEVEPKVEPLEPAPRQTLPSPEPWWATPSSSDPLFPSLPTTSSRPFQPALPLPVPHNTPPASGCIGPLPPPRFGVSSWPNPPPAHNPGYSGSWSSRMSQGPGQVLQGPSQPGYVTNGSYYSPPSRPAGLGTSSLAETIRRVSGYNFDFMLDQNGDSFNPRLRSFLSGNLDDDPVDTKEEIKQLLSNIRPDMDVPEMERGETPEAIKYPLYPHQQLALKWMTDMEEGTNKGGILADEMGLGKTISTLSLVVSRQAPSGVKTNLIIGPVALIKQWELEIKGKIKPSHSLKVLLLHSKKRTYSELKEFDVVLTTYGQLASEWRRYQNHVEQRKESAWYMEEEDAELADKCPLIHPRSKFHRIILDEAQCINNKDTQASKAAHQINATYRWCLTGTPMMNGVSELFSLIRFLRIRPYNNFTKFQQDFRCLSPRSNKNDSVRSTAMRKLQAVLKAIMLRRTKTSTIDGQPILRLPPKTEESTSVVFSDDERAFYRALESRYQVLFNKYVRAGTVGKHYSSILVLLLRLRQTCCHPHLTEFDATAADSMSDDHMIDLAKSLDPGVVERIKAIEAFECPICYDGVQDPVLAIPCGHDTCTECFASLTETSAQRNFGDEGRTLAKCPVCRGPVDPAKVITLTAFRKAHAPELIEKADGGAAEGPEDDSGTDGSSTYEETEGEESDADNDGNLAGFVVPDDAGDNSLDDDAIDAEIAAARRALAAKKSRNPEGSSKPIKQDKREKKDEKKRDKKGKSRQKLKATTPANLKALRAEADKSKDARRAYMRYLRDNWQDSAKVTEAIKLLREVRDDTDEKVIVFSQWTGLLDLIECQIKDKLPGLHYCRYTGKMSRTQRDEAIQAFTTDARARVLLVSLRAGNAGLNLTAASRVIICDPSWNPFIEAQAVDRAHRIGQRREVKVHRLLVEDTVEDRILALQERKRELVEAALDEGGSKSVGRLSVRELAYLFGVEPEPNGSRPGGSGSNGR</sequence>
<evidence type="ECO:0008006" key="13">
    <source>
        <dbReference type="Google" id="ProtNLM"/>
    </source>
</evidence>
<evidence type="ECO:0000259" key="10">
    <source>
        <dbReference type="PROSITE" id="PS51194"/>
    </source>
</evidence>
<dbReference type="InterPro" id="IPR038718">
    <property type="entry name" value="SNF2-like_sf"/>
</dbReference>
<evidence type="ECO:0000256" key="7">
    <source>
        <dbReference type="SAM" id="MobiDB-lite"/>
    </source>
</evidence>
<dbReference type="InterPro" id="IPR001841">
    <property type="entry name" value="Znf_RING"/>
</dbReference>
<feature type="domain" description="Helicase C-terminal" evidence="10">
    <location>
        <begin position="1063"/>
        <end position="1227"/>
    </location>
</feature>
<reference evidence="11 12" key="1">
    <citation type="journal article" date="2024" name="Commun. Biol.">
        <title>Comparative genomic analysis of thermophilic fungi reveals convergent evolutionary adaptations and gene losses.</title>
        <authorList>
            <person name="Steindorff A.S."/>
            <person name="Aguilar-Pontes M.V."/>
            <person name="Robinson A.J."/>
            <person name="Andreopoulos B."/>
            <person name="LaButti K."/>
            <person name="Kuo A."/>
            <person name="Mondo S."/>
            <person name="Riley R."/>
            <person name="Otillar R."/>
            <person name="Haridas S."/>
            <person name="Lipzen A."/>
            <person name="Grimwood J."/>
            <person name="Schmutz J."/>
            <person name="Clum A."/>
            <person name="Reid I.D."/>
            <person name="Moisan M.C."/>
            <person name="Butler G."/>
            <person name="Nguyen T.T.M."/>
            <person name="Dewar K."/>
            <person name="Conant G."/>
            <person name="Drula E."/>
            <person name="Henrissat B."/>
            <person name="Hansel C."/>
            <person name="Singer S."/>
            <person name="Hutchinson M.I."/>
            <person name="de Vries R.P."/>
            <person name="Natvig D.O."/>
            <person name="Powell A.J."/>
            <person name="Tsang A."/>
            <person name="Grigoriev I.V."/>
        </authorList>
    </citation>
    <scope>NUCLEOTIDE SEQUENCE [LARGE SCALE GENOMIC DNA]</scope>
    <source>
        <strain evidence="11 12">ATCC 22073</strain>
    </source>
</reference>
<dbReference type="EMBL" id="JAZGUE010000003">
    <property type="protein sequence ID" value="KAL2269056.1"/>
    <property type="molecule type" value="Genomic_DNA"/>
</dbReference>
<dbReference type="PROSITE" id="PS50089">
    <property type="entry name" value="ZF_RING_2"/>
    <property type="match status" value="1"/>
</dbReference>
<dbReference type="Gene3D" id="3.30.40.10">
    <property type="entry name" value="Zinc/RING finger domain, C3HC4 (zinc finger)"/>
    <property type="match status" value="1"/>
</dbReference>
<feature type="compositionally biased region" description="Low complexity" evidence="7">
    <location>
        <begin position="88"/>
        <end position="111"/>
    </location>
</feature>
<proteinExistence type="inferred from homology"/>
<feature type="compositionally biased region" description="Polar residues" evidence="7">
    <location>
        <begin position="132"/>
        <end position="164"/>
    </location>
</feature>
<organism evidence="11 12">
    <name type="scientific">Remersonia thermophila</name>
    <dbReference type="NCBI Taxonomy" id="72144"/>
    <lineage>
        <taxon>Eukaryota</taxon>
        <taxon>Fungi</taxon>
        <taxon>Dikarya</taxon>
        <taxon>Ascomycota</taxon>
        <taxon>Pezizomycotina</taxon>
        <taxon>Sordariomycetes</taxon>
        <taxon>Sordariomycetidae</taxon>
        <taxon>Sordariales</taxon>
        <taxon>Sordariales incertae sedis</taxon>
        <taxon>Remersonia</taxon>
    </lineage>
</organism>
<evidence type="ECO:0000256" key="3">
    <source>
        <dbReference type="ARBA" id="ARBA00022801"/>
    </source>
</evidence>
<keyword evidence="6" id="KW-0863">Zinc-finger</keyword>
<feature type="domain" description="RING-type" evidence="8">
    <location>
        <begin position="841"/>
        <end position="892"/>
    </location>
</feature>
<comment type="similarity">
    <text evidence="1">Belongs to the SNF2/RAD54 helicase family.</text>
</comment>
<accession>A0ABR4DFD0</accession>
<evidence type="ECO:0000256" key="5">
    <source>
        <dbReference type="ARBA" id="ARBA00022840"/>
    </source>
</evidence>
<keyword evidence="6" id="KW-0479">Metal-binding</keyword>
<gene>
    <name evidence="11" type="ORF">VTJ83DRAFT_3902</name>
</gene>
<dbReference type="SMART" id="SM00490">
    <property type="entry name" value="HELICc"/>
    <property type="match status" value="1"/>
</dbReference>
<feature type="region of interest" description="Disordered" evidence="7">
    <location>
        <begin position="984"/>
        <end position="1037"/>
    </location>
</feature>
<dbReference type="Gene3D" id="3.40.50.10810">
    <property type="entry name" value="Tandem AAA-ATPase domain"/>
    <property type="match status" value="1"/>
</dbReference>
<feature type="region of interest" description="Disordered" evidence="7">
    <location>
        <begin position="915"/>
        <end position="969"/>
    </location>
</feature>
<dbReference type="InterPro" id="IPR001650">
    <property type="entry name" value="Helicase_C-like"/>
</dbReference>
<dbReference type="PROSITE" id="PS51192">
    <property type="entry name" value="HELICASE_ATP_BIND_1"/>
    <property type="match status" value="1"/>
</dbReference>
<dbReference type="InterPro" id="IPR014001">
    <property type="entry name" value="Helicase_ATP-bd"/>
</dbReference>